<proteinExistence type="predicted"/>
<reference evidence="1" key="1">
    <citation type="submission" date="2019-12" db="EMBL/GenBank/DDBJ databases">
        <title>An insight into the sialome of adult female Ixodes ricinus ticks feeding for 6 days.</title>
        <authorList>
            <person name="Perner J."/>
            <person name="Ribeiro J.M.C."/>
        </authorList>
    </citation>
    <scope>NUCLEOTIDE SEQUENCE</scope>
    <source>
        <strain evidence="1">Semi-engorged</strain>
        <tissue evidence="1">Salivary glands</tissue>
    </source>
</reference>
<protein>
    <submittedName>
        <fullName evidence="1">Uncharacterized protein</fullName>
    </submittedName>
</protein>
<dbReference type="AlphaFoldDB" id="A0A6B0UE89"/>
<dbReference type="EMBL" id="GIFC01005661">
    <property type="protein sequence ID" value="MXU87744.1"/>
    <property type="molecule type" value="Transcribed_RNA"/>
</dbReference>
<evidence type="ECO:0000313" key="1">
    <source>
        <dbReference type="EMBL" id="MXU87744.1"/>
    </source>
</evidence>
<organism evidence="1">
    <name type="scientific">Ixodes ricinus</name>
    <name type="common">Common tick</name>
    <name type="synonym">Acarus ricinus</name>
    <dbReference type="NCBI Taxonomy" id="34613"/>
    <lineage>
        <taxon>Eukaryota</taxon>
        <taxon>Metazoa</taxon>
        <taxon>Ecdysozoa</taxon>
        <taxon>Arthropoda</taxon>
        <taxon>Chelicerata</taxon>
        <taxon>Arachnida</taxon>
        <taxon>Acari</taxon>
        <taxon>Parasitiformes</taxon>
        <taxon>Ixodida</taxon>
        <taxon>Ixodoidea</taxon>
        <taxon>Ixodidae</taxon>
        <taxon>Ixodinae</taxon>
        <taxon>Ixodes</taxon>
    </lineage>
</organism>
<name>A0A6B0UE89_IXORI</name>
<sequence length="98" mass="10848">MRNVLFSLTAGSTALPMRCVLPVGFTGNVCSGLKSQSLPKPLFPVVVRAKCTQELRQPEVVVSGQAYNFRKPKLPRLVAEDTVCFAKSEKNVWIWPIT</sequence>
<accession>A0A6B0UE89</accession>